<dbReference type="PANTHER" id="PTHR12145:SF36">
    <property type="entry name" value="MANNAN ENDO-1,6-ALPHA-MANNOSIDASE DCW1"/>
    <property type="match status" value="1"/>
</dbReference>
<dbReference type="InterPro" id="IPR008928">
    <property type="entry name" value="6-hairpin_glycosidase_sf"/>
</dbReference>
<keyword evidence="6" id="KW-0325">Glycoprotein</keyword>
<evidence type="ECO:0000256" key="4">
    <source>
        <dbReference type="ARBA" id="ARBA00022729"/>
    </source>
</evidence>
<evidence type="ECO:0000256" key="5">
    <source>
        <dbReference type="ARBA" id="ARBA00022801"/>
    </source>
</evidence>
<dbReference type="EC" id="3.2.1.101" evidence="3"/>
<dbReference type="InterPro" id="IPR005198">
    <property type="entry name" value="Glyco_hydro_76"/>
</dbReference>
<dbReference type="EMBL" id="JAWRVI010000538">
    <property type="protein sequence ID" value="KAK4062772.1"/>
    <property type="molecule type" value="Genomic_DNA"/>
</dbReference>
<dbReference type="Gene3D" id="1.50.10.20">
    <property type="match status" value="1"/>
</dbReference>
<keyword evidence="5" id="KW-0378">Hydrolase</keyword>
<comment type="caution">
    <text evidence="10">The sequence shown here is derived from an EMBL/GenBank/DDBJ whole genome shotgun (WGS) entry which is preliminary data.</text>
</comment>
<keyword evidence="9" id="KW-0812">Transmembrane</keyword>
<proteinExistence type="inferred from homology"/>
<evidence type="ECO:0000256" key="1">
    <source>
        <dbReference type="ARBA" id="ARBA00001452"/>
    </source>
</evidence>
<dbReference type="PANTHER" id="PTHR12145">
    <property type="entry name" value="MANNAN ENDO-1,6-ALPHA-MANNOSIDASE DCW1"/>
    <property type="match status" value="1"/>
</dbReference>
<keyword evidence="9" id="KW-0472">Membrane</keyword>
<keyword evidence="4" id="KW-0732">Signal</keyword>
<dbReference type="SUPFAM" id="SSF48208">
    <property type="entry name" value="Six-hairpin glycosidases"/>
    <property type="match status" value="1"/>
</dbReference>
<keyword evidence="9" id="KW-1133">Transmembrane helix</keyword>
<feature type="compositionally biased region" description="Low complexity" evidence="8">
    <location>
        <begin position="252"/>
        <end position="261"/>
    </location>
</feature>
<evidence type="ECO:0000256" key="7">
    <source>
        <dbReference type="ARBA" id="ARBA00023295"/>
    </source>
</evidence>
<evidence type="ECO:0000313" key="11">
    <source>
        <dbReference type="Proteomes" id="UP001287286"/>
    </source>
</evidence>
<dbReference type="InterPro" id="IPR014480">
    <property type="entry name" value="Mannan-1_6-alpha_mannosidase"/>
</dbReference>
<feature type="region of interest" description="Disordered" evidence="8">
    <location>
        <begin position="248"/>
        <end position="275"/>
    </location>
</feature>
<evidence type="ECO:0000256" key="9">
    <source>
        <dbReference type="SAM" id="Phobius"/>
    </source>
</evidence>
<evidence type="ECO:0000256" key="8">
    <source>
        <dbReference type="SAM" id="MobiDB-lite"/>
    </source>
</evidence>
<sequence length="306" mass="33421">MADPSRHDSTCNGGLRWQIPFSNAGYNYKNTIANGCFFNIGARLARYTDNKTYADWADKTWDWLWNVNYIDHDSWNVYDGAHVENNCTDINKATFSYNAGVLLQGVAFMYNYTKGEEKWKTRVDKLIESTFKIFFPKDIAYEVPCEGRKGACSPDMLSFKGYVHRWLSVVTQVAPYTRDKILPTLRKSAEAAVKQCTGGESGRACGFYWSGGSYVDPAVDKTTGAGEAMNVLAAVSALLIEEAKPPVTNSTGGISNGNPNASGGGADNGEKPLKPITTADRAGAGILTFLLIGGSLGTFVWISMFD</sequence>
<name>A0ABR0BCA6_PURLI</name>
<evidence type="ECO:0000256" key="6">
    <source>
        <dbReference type="ARBA" id="ARBA00023180"/>
    </source>
</evidence>
<dbReference type="Proteomes" id="UP001287286">
    <property type="component" value="Unassembled WGS sequence"/>
</dbReference>
<keyword evidence="7" id="KW-0326">Glycosidase</keyword>
<evidence type="ECO:0000313" key="10">
    <source>
        <dbReference type="EMBL" id="KAK4062772.1"/>
    </source>
</evidence>
<evidence type="ECO:0000256" key="2">
    <source>
        <dbReference type="ARBA" id="ARBA00009699"/>
    </source>
</evidence>
<comment type="catalytic activity">
    <reaction evidence="1">
        <text>Random hydrolysis of (1-&gt;6)-alpha-D-mannosidic linkages in unbranched (1-&gt;6)-mannans.</text>
        <dbReference type="EC" id="3.2.1.101"/>
    </reaction>
</comment>
<organism evidence="10 11">
    <name type="scientific">Purpureocillium lilacinum</name>
    <name type="common">Paecilomyces lilacinus</name>
    <dbReference type="NCBI Taxonomy" id="33203"/>
    <lineage>
        <taxon>Eukaryota</taxon>
        <taxon>Fungi</taxon>
        <taxon>Dikarya</taxon>
        <taxon>Ascomycota</taxon>
        <taxon>Pezizomycotina</taxon>
        <taxon>Sordariomycetes</taxon>
        <taxon>Hypocreomycetidae</taxon>
        <taxon>Hypocreales</taxon>
        <taxon>Ophiocordycipitaceae</taxon>
        <taxon>Purpureocillium</taxon>
    </lineage>
</organism>
<accession>A0ABR0BCA6</accession>
<keyword evidence="11" id="KW-1185">Reference proteome</keyword>
<evidence type="ECO:0000256" key="3">
    <source>
        <dbReference type="ARBA" id="ARBA00012350"/>
    </source>
</evidence>
<feature type="transmembrane region" description="Helical" evidence="9">
    <location>
        <begin position="282"/>
        <end position="302"/>
    </location>
</feature>
<dbReference type="Pfam" id="PF03663">
    <property type="entry name" value="Glyco_hydro_76"/>
    <property type="match status" value="1"/>
</dbReference>
<reference evidence="10 11" key="1">
    <citation type="journal article" date="2024" name="Microbiol. Resour. Announc.">
        <title>Genome annotations for the ascomycete fungi Trichoderma harzianum, Trichoderma aggressivum, and Purpureocillium lilacinum.</title>
        <authorList>
            <person name="Beijen E.P.W."/>
            <person name="Ohm R.A."/>
        </authorList>
    </citation>
    <scope>NUCLEOTIDE SEQUENCE [LARGE SCALE GENOMIC DNA]</scope>
    <source>
        <strain evidence="10 11">CBS 150709</strain>
    </source>
</reference>
<protein>
    <recommendedName>
        <fullName evidence="3">mannan endo-1,6-alpha-mannosidase</fullName>
        <ecNumber evidence="3">3.2.1.101</ecNumber>
    </recommendedName>
</protein>
<gene>
    <name evidence="10" type="ORF">Purlil1_14184</name>
</gene>
<comment type="similarity">
    <text evidence="2">Belongs to the glycosyl hydrolase 76 family.</text>
</comment>